<dbReference type="EMBL" id="JBJDQH010000015">
    <property type="protein sequence ID" value="MFK4270977.1"/>
    <property type="molecule type" value="Genomic_DNA"/>
</dbReference>
<dbReference type="Proteomes" id="UP001620295">
    <property type="component" value="Unassembled WGS sequence"/>
</dbReference>
<evidence type="ECO:0000313" key="1">
    <source>
        <dbReference type="EMBL" id="MFK4270977.1"/>
    </source>
</evidence>
<accession>A0ABW8LYH8</accession>
<organism evidence="1 2">
    <name type="scientific">Streptomyces milbemycinicus</name>
    <dbReference type="NCBI Taxonomy" id="476552"/>
    <lineage>
        <taxon>Bacteria</taxon>
        <taxon>Bacillati</taxon>
        <taxon>Actinomycetota</taxon>
        <taxon>Actinomycetes</taxon>
        <taxon>Kitasatosporales</taxon>
        <taxon>Streptomycetaceae</taxon>
        <taxon>Streptomyces</taxon>
    </lineage>
</organism>
<name>A0ABW8LYH8_9ACTN</name>
<comment type="caution">
    <text evidence="1">The sequence shown here is derived from an EMBL/GenBank/DDBJ whole genome shotgun (WGS) entry which is preliminary data.</text>
</comment>
<evidence type="ECO:0000313" key="2">
    <source>
        <dbReference type="Proteomes" id="UP001620295"/>
    </source>
</evidence>
<keyword evidence="2" id="KW-1185">Reference proteome</keyword>
<reference evidence="1 2" key="1">
    <citation type="submission" date="2024-11" db="EMBL/GenBank/DDBJ databases">
        <title>The Natural Products Discovery Center: Release of the First 8490 Sequenced Strains for Exploring Actinobacteria Biosynthetic Diversity.</title>
        <authorList>
            <person name="Kalkreuter E."/>
            <person name="Kautsar S.A."/>
            <person name="Yang D."/>
            <person name="Bader C.D."/>
            <person name="Teijaro C.N."/>
            <person name="Fluegel L."/>
            <person name="Davis C.M."/>
            <person name="Simpson J.R."/>
            <person name="Lauterbach L."/>
            <person name="Steele A.D."/>
            <person name="Gui C."/>
            <person name="Meng S."/>
            <person name="Li G."/>
            <person name="Viehrig K."/>
            <person name="Ye F."/>
            <person name="Su P."/>
            <person name="Kiefer A.F."/>
            <person name="Nichols A."/>
            <person name="Cepeda A.J."/>
            <person name="Yan W."/>
            <person name="Fan B."/>
            <person name="Jiang Y."/>
            <person name="Adhikari A."/>
            <person name="Zheng C.-J."/>
            <person name="Schuster L."/>
            <person name="Cowan T.M."/>
            <person name="Smanski M.J."/>
            <person name="Chevrette M.G."/>
            <person name="De Carvalho L.P.S."/>
            <person name="Shen B."/>
        </authorList>
    </citation>
    <scope>NUCLEOTIDE SEQUENCE [LARGE SCALE GENOMIC DNA]</scope>
    <source>
        <strain evidence="1 2">NPDC020863</strain>
    </source>
</reference>
<gene>
    <name evidence="1" type="ORF">ACI2L5_39540</name>
</gene>
<proteinExistence type="predicted"/>
<sequence length="132" mass="14397">MTITTGEPAITGPDIDDLVIRVRHAAGDTTQLEAAKTALFGTAGAAPADAQLIRQRLLTVALHHGGDLLAKLLIRLGPRETAMVRRYAHRLGYFLETLEIWSAKPIMLTLMRFGVPYIEAEAIAVAILLLVW</sequence>
<dbReference type="RefSeq" id="WP_014176078.1">
    <property type="nucleotide sequence ID" value="NZ_CP109672.1"/>
</dbReference>
<protein>
    <submittedName>
        <fullName evidence="1">Uncharacterized protein</fullName>
    </submittedName>
</protein>